<protein>
    <submittedName>
        <fullName evidence="1">Uncharacterized protein</fullName>
    </submittedName>
</protein>
<keyword evidence="2" id="KW-1185">Reference proteome</keyword>
<reference evidence="1 2" key="1">
    <citation type="journal article" date="2010" name="Nat. Biotechnol.">
        <title>Genome sequence of the model mushroom Schizophyllum commune.</title>
        <authorList>
            <person name="Ohm R.A."/>
            <person name="de Jong J.F."/>
            <person name="Lugones L.G."/>
            <person name="Aerts A."/>
            <person name="Kothe E."/>
            <person name="Stajich J.E."/>
            <person name="de Vries R.P."/>
            <person name="Record E."/>
            <person name="Levasseur A."/>
            <person name="Baker S.E."/>
            <person name="Bartholomew K.A."/>
            <person name="Coutinho P.M."/>
            <person name="Erdmann S."/>
            <person name="Fowler T.J."/>
            <person name="Gathman A.C."/>
            <person name="Lombard V."/>
            <person name="Henrissat B."/>
            <person name="Knabe N."/>
            <person name="Kuees U."/>
            <person name="Lilly W.W."/>
            <person name="Lindquist E."/>
            <person name="Lucas S."/>
            <person name="Magnuson J.K."/>
            <person name="Piumi F."/>
            <person name="Raudaskoski M."/>
            <person name="Salamov A."/>
            <person name="Schmutz J."/>
            <person name="Schwarze F.W.M.R."/>
            <person name="vanKuyk P.A."/>
            <person name="Horton J.S."/>
            <person name="Grigoriev I.V."/>
            <person name="Woesten H.A.B."/>
        </authorList>
    </citation>
    <scope>NUCLEOTIDE SEQUENCE [LARGE SCALE GENOMIC DNA]</scope>
    <source>
        <strain evidence="2">H4-8 / FGSC 9210</strain>
    </source>
</reference>
<dbReference type="Proteomes" id="UP000007431">
    <property type="component" value="Unassembled WGS sequence"/>
</dbReference>
<dbReference type="VEuPathDB" id="FungiDB:SCHCODRAFT_02641638"/>
<evidence type="ECO:0000313" key="1">
    <source>
        <dbReference type="EMBL" id="EFI91965.1"/>
    </source>
</evidence>
<dbReference type="HOGENOM" id="CLU_2185465_0_0_1"/>
<accession>D8QJB7</accession>
<dbReference type="InParanoid" id="D8QJB7"/>
<proteinExistence type="predicted"/>
<feature type="non-terminal residue" evidence="1">
    <location>
        <position position="109"/>
    </location>
</feature>
<dbReference type="AlphaFoldDB" id="D8QJB7"/>
<evidence type="ECO:0000313" key="2">
    <source>
        <dbReference type="Proteomes" id="UP000007431"/>
    </source>
</evidence>
<organism evidence="2">
    <name type="scientific">Schizophyllum commune (strain H4-8 / FGSC 9210)</name>
    <name type="common">Split gill fungus</name>
    <dbReference type="NCBI Taxonomy" id="578458"/>
    <lineage>
        <taxon>Eukaryota</taxon>
        <taxon>Fungi</taxon>
        <taxon>Dikarya</taxon>
        <taxon>Basidiomycota</taxon>
        <taxon>Agaricomycotina</taxon>
        <taxon>Agaricomycetes</taxon>
        <taxon>Agaricomycetidae</taxon>
        <taxon>Agaricales</taxon>
        <taxon>Schizophyllaceae</taxon>
        <taxon>Schizophyllum</taxon>
    </lineage>
</organism>
<gene>
    <name evidence="1" type="ORF">SCHCODRAFT_113942</name>
</gene>
<name>D8QJB7_SCHCM</name>
<sequence length="109" mass="12563">MGNELDDVAISLWARPSDPNWHRHLPSAGILLHVVSIGIIEPCPDLFECTQYIERTPDLRYIIACARREGNYEPRVSGWKTWSDWEEGRKRGPFALPGFVLKWTLMVLT</sequence>
<dbReference type="EMBL" id="GL377314">
    <property type="protein sequence ID" value="EFI91965.1"/>
    <property type="molecule type" value="Genomic_DNA"/>
</dbReference>